<accession>A0A0P7FTH8</accession>
<dbReference type="EMBL" id="LGUC01000001">
    <property type="protein sequence ID" value="KPN30041.1"/>
    <property type="molecule type" value="Genomic_DNA"/>
</dbReference>
<reference evidence="3" key="1">
    <citation type="submission" date="2013-11" db="EMBL/GenBank/DDBJ databases">
        <authorList>
            <person name="Hoang H.T."/>
            <person name="Killian M.L."/>
            <person name="Madson D.M."/>
            <person name="Arruda P.H.E."/>
            <person name="Sun D."/>
            <person name="Schwartz K.J."/>
            <person name="Yoon K."/>
        </authorList>
    </citation>
    <scope>NUCLEOTIDE SEQUENCE [LARGE SCALE GENOMIC DNA]</scope>
    <source>
        <strain evidence="3">CDK2</strain>
    </source>
</reference>
<dbReference type="STRING" id="699431.SY89_00763"/>
<evidence type="ECO:0000313" key="2">
    <source>
        <dbReference type="EMBL" id="KPN30041.1"/>
    </source>
</evidence>
<feature type="region of interest" description="Disordered" evidence="1">
    <location>
        <begin position="54"/>
        <end position="92"/>
    </location>
</feature>
<evidence type="ECO:0000256" key="1">
    <source>
        <dbReference type="SAM" id="MobiDB-lite"/>
    </source>
</evidence>
<keyword evidence="3" id="KW-1185">Reference proteome</keyword>
<organism evidence="2 3">
    <name type="scientific">Halolamina pelagica</name>
    <dbReference type="NCBI Taxonomy" id="699431"/>
    <lineage>
        <taxon>Archaea</taxon>
        <taxon>Methanobacteriati</taxon>
        <taxon>Methanobacteriota</taxon>
        <taxon>Stenosarchaea group</taxon>
        <taxon>Halobacteria</taxon>
        <taxon>Halobacteriales</taxon>
        <taxon>Haloferacaceae</taxon>
    </lineage>
</organism>
<gene>
    <name evidence="2" type="ORF">SY89_00763</name>
</gene>
<sequence length="192" mass="20011">MKRRTLMAGLGSLTAGSVLAVGSGAFTSVSARRTVSVQTAADYESLLGLTQIGAGERSELDGTPSQLEFTLPGDDEDEYPSQDPTNPQGLGTDSVYRFGQDAGAETSGLFAVENLGTQPVQVYSTQSDTSGVPEVTMYNVETGNLLTKNSPSATLPTANRLLCGLEVDTHGVPVRETEYDVTLTITAVAAGD</sequence>
<dbReference type="Proteomes" id="UP000050535">
    <property type="component" value="Unassembled WGS sequence"/>
</dbReference>
<protein>
    <submittedName>
        <fullName evidence="2">Uncharacterized protein</fullName>
    </submittedName>
</protein>
<name>A0A0P7FTH8_9EURY</name>
<comment type="caution">
    <text evidence="2">The sequence shown here is derived from an EMBL/GenBank/DDBJ whole genome shotgun (WGS) entry which is preliminary data.</text>
</comment>
<proteinExistence type="predicted"/>
<feature type="compositionally biased region" description="Polar residues" evidence="1">
    <location>
        <begin position="82"/>
        <end position="91"/>
    </location>
</feature>
<dbReference type="OrthoDB" id="269319at2157"/>
<dbReference type="AlphaFoldDB" id="A0A0P7FTH8"/>
<evidence type="ECO:0000313" key="3">
    <source>
        <dbReference type="Proteomes" id="UP000050535"/>
    </source>
</evidence>